<dbReference type="Pfam" id="PF01612">
    <property type="entry name" value="DNA_pol_A_exo1"/>
    <property type="match status" value="1"/>
</dbReference>
<sequence>MTYQYIATNAELADFCLKLENSEFLAVDTEFVRTRTYFPKLGLIQVSNGQHCALIDPIEVNDLAPFWALMSDSKILKVLHACSEDIEVFLQEGCRPVNVLDSQIMMTFLGHGLSLGYAATVKHYLAIELDKSESRTDWTKRPLTEKQKQYAIADVIHLHEIFPKIQQEISETTWLNAAIEESERLIEKKCQQVDQENLYKNVKLAWRLNPEQLNRLKALCKWRYQHAIKKNVPLSFVVKDHTLFTVAQKNPKHFYALSQLEGVEANDVKYKGKALLAELRKANELPAQDYPQRVQRLDEQPGYKQVYKRVKNFLAKAAEEAGIQVELLASKKQINQFLKRHYQISDRPPEQIDLLSGWRRRLAGEKLEAMSADNFEQLPG</sequence>
<accession>A0A1I0EN82</accession>
<evidence type="ECO:0000256" key="3">
    <source>
        <dbReference type="ARBA" id="ARBA00022722"/>
    </source>
</evidence>
<comment type="function">
    <text evidence="6">Exonuclease involved in the 3' processing of various precursor tRNAs. Initiates hydrolysis at the 3'-terminus of an RNA molecule and releases 5'-mononucleotides.</text>
</comment>
<evidence type="ECO:0000256" key="2">
    <source>
        <dbReference type="ARBA" id="ARBA00022694"/>
    </source>
</evidence>
<dbReference type="GO" id="GO:0033890">
    <property type="term" value="F:ribonuclease D activity"/>
    <property type="evidence" value="ECO:0007669"/>
    <property type="project" value="UniProtKB-UniRule"/>
</dbReference>
<dbReference type="SUPFAM" id="SSF47819">
    <property type="entry name" value="HRDC-like"/>
    <property type="match status" value="2"/>
</dbReference>
<dbReference type="RefSeq" id="WP_093329527.1">
    <property type="nucleotide sequence ID" value="NZ_AP027363.1"/>
</dbReference>
<dbReference type="Gene3D" id="1.10.150.80">
    <property type="entry name" value="HRDC domain"/>
    <property type="match status" value="2"/>
</dbReference>
<dbReference type="GO" id="GO:0005737">
    <property type="term" value="C:cytoplasm"/>
    <property type="evidence" value="ECO:0007669"/>
    <property type="project" value="UniProtKB-SubCell"/>
</dbReference>
<dbReference type="PANTHER" id="PTHR47649:SF1">
    <property type="entry name" value="RIBONUCLEASE D"/>
    <property type="match status" value="1"/>
</dbReference>
<dbReference type="GO" id="GO:0003676">
    <property type="term" value="F:nucleic acid binding"/>
    <property type="evidence" value="ECO:0007669"/>
    <property type="project" value="InterPro"/>
</dbReference>
<name>A0A1I0EN82_THASX</name>
<dbReference type="SUPFAM" id="SSF53098">
    <property type="entry name" value="Ribonuclease H-like"/>
    <property type="match status" value="1"/>
</dbReference>
<dbReference type="Proteomes" id="UP000199308">
    <property type="component" value="Unassembled WGS sequence"/>
</dbReference>
<dbReference type="AlphaFoldDB" id="A0A1I0EN82"/>
<dbReference type="InterPro" id="IPR006292">
    <property type="entry name" value="RNase_D"/>
</dbReference>
<keyword evidence="2 6" id="KW-0819">tRNA processing</keyword>
<dbReference type="Pfam" id="PF21293">
    <property type="entry name" value="RNAseD_HRDC_C"/>
    <property type="match status" value="1"/>
</dbReference>
<dbReference type="InterPro" id="IPR036397">
    <property type="entry name" value="RNaseH_sf"/>
</dbReference>
<dbReference type="PANTHER" id="PTHR47649">
    <property type="entry name" value="RIBONUCLEASE D"/>
    <property type="match status" value="1"/>
</dbReference>
<dbReference type="GO" id="GO:0008408">
    <property type="term" value="F:3'-5' exonuclease activity"/>
    <property type="evidence" value="ECO:0007669"/>
    <property type="project" value="InterPro"/>
</dbReference>
<keyword evidence="1 6" id="KW-0963">Cytoplasm</keyword>
<gene>
    <name evidence="6" type="primary">rnd</name>
    <name evidence="8" type="ORF">SAMN05660429_01865</name>
</gene>
<keyword evidence="4 6" id="KW-0378">Hydrolase</keyword>
<dbReference type="InterPro" id="IPR002121">
    <property type="entry name" value="HRDC_dom"/>
</dbReference>
<dbReference type="SMART" id="SM00341">
    <property type="entry name" value="HRDC"/>
    <property type="match status" value="1"/>
</dbReference>
<keyword evidence="9" id="KW-1185">Reference proteome</keyword>
<dbReference type="GO" id="GO:0042780">
    <property type="term" value="P:tRNA 3'-end processing"/>
    <property type="evidence" value="ECO:0007669"/>
    <property type="project" value="UniProtKB-UniRule"/>
</dbReference>
<comment type="subcellular location">
    <subcellularLocation>
        <location evidence="6">Cytoplasm</location>
    </subcellularLocation>
</comment>
<dbReference type="NCBIfam" id="TIGR01388">
    <property type="entry name" value="rnd"/>
    <property type="match status" value="1"/>
</dbReference>
<keyword evidence="3 6" id="KW-0540">Nuclease</keyword>
<dbReference type="CDD" id="cd06142">
    <property type="entry name" value="RNaseD_exo"/>
    <property type="match status" value="1"/>
</dbReference>
<feature type="domain" description="HRDC" evidence="7">
    <location>
        <begin position="209"/>
        <end position="289"/>
    </location>
</feature>
<dbReference type="SMART" id="SM00474">
    <property type="entry name" value="35EXOc"/>
    <property type="match status" value="1"/>
</dbReference>
<evidence type="ECO:0000256" key="1">
    <source>
        <dbReference type="ARBA" id="ARBA00022490"/>
    </source>
</evidence>
<dbReference type="PROSITE" id="PS50967">
    <property type="entry name" value="HRDC"/>
    <property type="match status" value="1"/>
</dbReference>
<evidence type="ECO:0000313" key="8">
    <source>
        <dbReference type="EMBL" id="SET46716.1"/>
    </source>
</evidence>
<comment type="catalytic activity">
    <reaction evidence="6">
        <text>Exonucleolytic cleavage that removes extra residues from the 3'-terminus of tRNA to produce 5'-mononucleotides.</text>
        <dbReference type="EC" id="3.1.13.5"/>
    </reaction>
</comment>
<dbReference type="InterPro" id="IPR002562">
    <property type="entry name" value="3'-5'_exonuclease_dom"/>
</dbReference>
<evidence type="ECO:0000256" key="6">
    <source>
        <dbReference type="HAMAP-Rule" id="MF_01899"/>
    </source>
</evidence>
<dbReference type="Pfam" id="PF00570">
    <property type="entry name" value="HRDC"/>
    <property type="match status" value="1"/>
</dbReference>
<dbReference type="GO" id="GO:0000166">
    <property type="term" value="F:nucleotide binding"/>
    <property type="evidence" value="ECO:0007669"/>
    <property type="project" value="InterPro"/>
</dbReference>
<dbReference type="Gene3D" id="3.30.420.10">
    <property type="entry name" value="Ribonuclease H-like superfamily/Ribonuclease H"/>
    <property type="match status" value="1"/>
</dbReference>
<dbReference type="InterPro" id="IPR051086">
    <property type="entry name" value="RNase_D-like"/>
</dbReference>
<dbReference type="EMBL" id="FOHK01000008">
    <property type="protein sequence ID" value="SET46716.1"/>
    <property type="molecule type" value="Genomic_DNA"/>
</dbReference>
<dbReference type="HAMAP" id="MF_01899">
    <property type="entry name" value="RNase_D"/>
    <property type="match status" value="1"/>
</dbReference>
<evidence type="ECO:0000256" key="4">
    <source>
        <dbReference type="ARBA" id="ARBA00022801"/>
    </source>
</evidence>
<evidence type="ECO:0000256" key="5">
    <source>
        <dbReference type="ARBA" id="ARBA00022839"/>
    </source>
</evidence>
<dbReference type="InterPro" id="IPR048579">
    <property type="entry name" value="RNAseD_HRDC_C"/>
</dbReference>
<protein>
    <recommendedName>
        <fullName evidence="6">Ribonuclease D</fullName>
        <shortName evidence="6">RNase D</shortName>
        <ecNumber evidence="6">3.1.13.5</ecNumber>
    </recommendedName>
</protein>
<evidence type="ECO:0000313" key="9">
    <source>
        <dbReference type="Proteomes" id="UP000199308"/>
    </source>
</evidence>
<dbReference type="InterPro" id="IPR044876">
    <property type="entry name" value="HRDC_dom_sf"/>
</dbReference>
<comment type="cofactor">
    <cofactor evidence="6">
        <name>a divalent metal cation</name>
        <dbReference type="ChEBI" id="CHEBI:60240"/>
    </cofactor>
</comment>
<organism evidence="8 9">
    <name type="scientific">Thalassotalea agarivorans</name>
    <name type="common">Thalassomonas agarivorans</name>
    <dbReference type="NCBI Taxonomy" id="349064"/>
    <lineage>
        <taxon>Bacteria</taxon>
        <taxon>Pseudomonadati</taxon>
        <taxon>Pseudomonadota</taxon>
        <taxon>Gammaproteobacteria</taxon>
        <taxon>Alteromonadales</taxon>
        <taxon>Colwelliaceae</taxon>
        <taxon>Thalassotalea</taxon>
    </lineage>
</organism>
<evidence type="ECO:0000259" key="7">
    <source>
        <dbReference type="PROSITE" id="PS50967"/>
    </source>
</evidence>
<dbReference type="InterPro" id="IPR010997">
    <property type="entry name" value="HRDC-like_sf"/>
</dbReference>
<reference evidence="8 9" key="1">
    <citation type="submission" date="2016-10" db="EMBL/GenBank/DDBJ databases">
        <authorList>
            <person name="de Groot N.N."/>
        </authorList>
    </citation>
    <scope>NUCLEOTIDE SEQUENCE [LARGE SCALE GENOMIC DNA]</scope>
    <source>
        <strain evidence="8 9">DSM 19706</strain>
    </source>
</reference>
<dbReference type="OrthoDB" id="9800549at2"/>
<dbReference type="InterPro" id="IPR012337">
    <property type="entry name" value="RNaseH-like_sf"/>
</dbReference>
<comment type="similarity">
    <text evidence="6">Belongs to the RNase D family.</text>
</comment>
<dbReference type="EC" id="3.1.13.5" evidence="6"/>
<keyword evidence="5 6" id="KW-0269">Exonuclease</keyword>
<proteinExistence type="inferred from homology"/>
<dbReference type="STRING" id="349064.SAMN05660429_01865"/>